<evidence type="ECO:0000313" key="2">
    <source>
        <dbReference type="EMBL" id="MCW7753371.1"/>
    </source>
</evidence>
<keyword evidence="2" id="KW-0378">Hydrolase</keyword>
<dbReference type="Pfam" id="PF04307">
    <property type="entry name" value="YdjM"/>
    <property type="match status" value="1"/>
</dbReference>
<protein>
    <submittedName>
        <fullName evidence="2">Metal-dependent hydrolase</fullName>
    </submittedName>
</protein>
<reference evidence="2 3" key="1">
    <citation type="submission" date="2022-11" db="EMBL/GenBank/DDBJ databases">
        <title>Desulfobotulus tamanensis H1 sp. nov. - anaerobic, alkaliphilic, sulphate reducing bacterium isolated from terrestrial mud volcano.</title>
        <authorList>
            <person name="Frolova A."/>
            <person name="Merkel A.Y."/>
            <person name="Slobodkin A.I."/>
        </authorList>
    </citation>
    <scope>NUCLEOTIDE SEQUENCE [LARGE SCALE GENOMIC DNA]</scope>
    <source>
        <strain evidence="2 3">H1</strain>
    </source>
</reference>
<gene>
    <name evidence="2" type="ORF">OOT00_05150</name>
</gene>
<keyword evidence="3" id="KW-1185">Reference proteome</keyword>
<sequence length="150" mass="17000">MPGYKAHVSFGFISGLLCIAALFFWSIYRPSPETMAVLMGLCLIGSLTPDVDTDSKGQNLVYTLLILFDLFLILKGEYKWAAILGFCAMLPALGHHRGWTHSWWAMLLIPLPILAAPVFIFHQSWQMALPYYLAVVLGYFSHLLLDRKFF</sequence>
<evidence type="ECO:0000313" key="3">
    <source>
        <dbReference type="Proteomes" id="UP001209681"/>
    </source>
</evidence>
<comment type="caution">
    <text evidence="2">The sequence shown here is derived from an EMBL/GenBank/DDBJ whole genome shotgun (WGS) entry which is preliminary data.</text>
</comment>
<evidence type="ECO:0000256" key="1">
    <source>
        <dbReference type="SAM" id="Phobius"/>
    </source>
</evidence>
<keyword evidence="1" id="KW-0472">Membrane</keyword>
<dbReference type="Proteomes" id="UP001209681">
    <property type="component" value="Unassembled WGS sequence"/>
</dbReference>
<dbReference type="InterPro" id="IPR007404">
    <property type="entry name" value="YdjM-like"/>
</dbReference>
<keyword evidence="1" id="KW-1133">Transmembrane helix</keyword>
<feature type="transmembrane region" description="Helical" evidence="1">
    <location>
        <begin position="103"/>
        <end position="122"/>
    </location>
</feature>
<accession>A0ABT3N7E1</accession>
<dbReference type="GO" id="GO:0016787">
    <property type="term" value="F:hydrolase activity"/>
    <property type="evidence" value="ECO:0007669"/>
    <property type="project" value="UniProtKB-KW"/>
</dbReference>
<keyword evidence="1" id="KW-0812">Transmembrane</keyword>
<organism evidence="2 3">
    <name type="scientific">Desulfobotulus pelophilus</name>
    <dbReference type="NCBI Taxonomy" id="2823377"/>
    <lineage>
        <taxon>Bacteria</taxon>
        <taxon>Pseudomonadati</taxon>
        <taxon>Thermodesulfobacteriota</taxon>
        <taxon>Desulfobacteria</taxon>
        <taxon>Desulfobacterales</taxon>
        <taxon>Desulfobacteraceae</taxon>
        <taxon>Desulfobotulus</taxon>
    </lineage>
</organism>
<feature type="transmembrane region" description="Helical" evidence="1">
    <location>
        <begin position="7"/>
        <end position="28"/>
    </location>
</feature>
<dbReference type="RefSeq" id="WP_265424239.1">
    <property type="nucleotide sequence ID" value="NZ_JAPFPW010000004.1"/>
</dbReference>
<dbReference type="EMBL" id="JAPFPW010000004">
    <property type="protein sequence ID" value="MCW7753371.1"/>
    <property type="molecule type" value="Genomic_DNA"/>
</dbReference>
<proteinExistence type="predicted"/>
<name>A0ABT3N7E1_9BACT</name>
<feature type="transmembrane region" description="Helical" evidence="1">
    <location>
        <begin position="128"/>
        <end position="145"/>
    </location>
</feature>